<name>A0A6J5LKW2_9CAUD</name>
<protein>
    <submittedName>
        <fullName evidence="1">Uncharacterized protein</fullName>
    </submittedName>
</protein>
<proteinExistence type="predicted"/>
<reference evidence="1" key="1">
    <citation type="submission" date="2020-04" db="EMBL/GenBank/DDBJ databases">
        <authorList>
            <person name="Chiriac C."/>
            <person name="Salcher M."/>
            <person name="Ghai R."/>
            <person name="Kavagutti S V."/>
        </authorList>
    </citation>
    <scope>NUCLEOTIDE SEQUENCE</scope>
</reference>
<accession>A0A6J5LKW2</accession>
<organism evidence="1">
    <name type="scientific">uncultured Caudovirales phage</name>
    <dbReference type="NCBI Taxonomy" id="2100421"/>
    <lineage>
        <taxon>Viruses</taxon>
        <taxon>Duplodnaviria</taxon>
        <taxon>Heunggongvirae</taxon>
        <taxon>Uroviricota</taxon>
        <taxon>Caudoviricetes</taxon>
        <taxon>Peduoviridae</taxon>
        <taxon>Maltschvirus</taxon>
        <taxon>Maltschvirus maltsch</taxon>
    </lineage>
</organism>
<sequence length="373" mass="41837">MRRLTASASESSLPSAEIQRAVNLFYESDFPYAIKIDQVRSVYKFLTIPNVDRYPVDVNTCQGFRAPIYFEGIQGNFFKNRDQLYNLYPRYPTQFQPISGDGVTKSFTFQLFGNNVNPFPQPNFGILSTQVIIGGIDVNGNPIRIIDDGGAVVNSFGIGSNTTHGKLIFVEQNAVGNNVYLDSLNRQQPSIPNLSPLGGQQNANIPNNAYPPFPLTPQYCGSVNYVTTQFSVNFPVAPAAGTNINVWAATYQVGRPYNLLFWNNEFTIRPVPDNVYLCEVETYQTPSQFMQTTNHPVLNQWAQYLAYGAAMEILRDRQDMEGVENLREGFKRQEAMVLERQAIEEIQQPNITLFNTTQTGYGYGTGWGMGQGF</sequence>
<evidence type="ECO:0000313" key="1">
    <source>
        <dbReference type="EMBL" id="CAB4133766.1"/>
    </source>
</evidence>
<gene>
    <name evidence="1" type="ORF">UFOVP264_11</name>
</gene>
<dbReference type="EMBL" id="LR796277">
    <property type="protein sequence ID" value="CAB4133766.1"/>
    <property type="molecule type" value="Genomic_DNA"/>
</dbReference>